<keyword evidence="5" id="KW-0133">Cell shape</keyword>
<dbReference type="STRING" id="1005945.SAMN05216561_10281"/>
<dbReference type="GO" id="GO:0008360">
    <property type="term" value="P:regulation of cell shape"/>
    <property type="evidence" value="ECO:0007669"/>
    <property type="project" value="UniProtKB-KW"/>
</dbReference>
<dbReference type="Proteomes" id="UP000198649">
    <property type="component" value="Unassembled WGS sequence"/>
</dbReference>
<comment type="subcellular location">
    <subcellularLocation>
        <location evidence="1">Cell membrane</location>
        <topology evidence="1">Multi-pass membrane protein</topology>
    </subcellularLocation>
</comment>
<accession>A0A1I3CJ94</accession>
<evidence type="ECO:0000256" key="6">
    <source>
        <dbReference type="ARBA" id="ARBA00022989"/>
    </source>
</evidence>
<dbReference type="AlphaFoldDB" id="A0A1I3CJ94"/>
<feature type="transmembrane region" description="Helical" evidence="8">
    <location>
        <begin position="134"/>
        <end position="160"/>
    </location>
</feature>
<feature type="transmembrane region" description="Helical" evidence="8">
    <location>
        <begin position="99"/>
        <end position="122"/>
    </location>
</feature>
<feature type="transmembrane region" description="Helical" evidence="8">
    <location>
        <begin position="35"/>
        <end position="64"/>
    </location>
</feature>
<keyword evidence="6 8" id="KW-1133">Transmembrane helix</keyword>
<evidence type="ECO:0000313" key="10">
    <source>
        <dbReference type="Proteomes" id="UP000198649"/>
    </source>
</evidence>
<dbReference type="RefSeq" id="WP_091110179.1">
    <property type="nucleotide sequence ID" value="NZ_BKAF01000039.1"/>
</dbReference>
<comment type="similarity">
    <text evidence="2">Belongs to the MreD family.</text>
</comment>
<dbReference type="OrthoDB" id="3473300at2"/>
<keyword evidence="7 8" id="KW-0472">Membrane</keyword>
<proteinExistence type="inferred from homology"/>
<evidence type="ECO:0000313" key="9">
    <source>
        <dbReference type="EMBL" id="SFH74403.1"/>
    </source>
</evidence>
<dbReference type="GO" id="GO:0005886">
    <property type="term" value="C:plasma membrane"/>
    <property type="evidence" value="ECO:0007669"/>
    <property type="project" value="UniProtKB-SubCell"/>
</dbReference>
<evidence type="ECO:0000256" key="4">
    <source>
        <dbReference type="ARBA" id="ARBA00022692"/>
    </source>
</evidence>
<evidence type="ECO:0000256" key="8">
    <source>
        <dbReference type="SAM" id="Phobius"/>
    </source>
</evidence>
<keyword evidence="4 8" id="KW-0812">Transmembrane</keyword>
<sequence length="170" mass="17698">MTSVRALLAVAAVSLALVLQVSVFSHVSWQGVVPNLVLLVVVGAALVRGSQFAMLLGFAAGVLLDLAPPADHVAGRWALALVVVGYVAGRVALDIKPTVTAALATVAASSFLGTSVFALSGLLLRDPPLTVPDLLQVIGISVVWDLVLTPFVLPLVMMLFQQLEPERAMP</sequence>
<organism evidence="9 10">
    <name type="scientific">Nocardioides psychrotolerans</name>
    <dbReference type="NCBI Taxonomy" id="1005945"/>
    <lineage>
        <taxon>Bacteria</taxon>
        <taxon>Bacillati</taxon>
        <taxon>Actinomycetota</taxon>
        <taxon>Actinomycetes</taxon>
        <taxon>Propionibacteriales</taxon>
        <taxon>Nocardioidaceae</taxon>
        <taxon>Nocardioides</taxon>
    </lineage>
</organism>
<gene>
    <name evidence="9" type="ORF">SAMN05216561_10281</name>
</gene>
<reference evidence="9 10" key="1">
    <citation type="submission" date="2016-10" db="EMBL/GenBank/DDBJ databases">
        <authorList>
            <person name="de Groot N.N."/>
        </authorList>
    </citation>
    <scope>NUCLEOTIDE SEQUENCE [LARGE SCALE GENOMIC DNA]</scope>
    <source>
        <strain evidence="9 10">CGMCC 1.11156</strain>
    </source>
</reference>
<keyword evidence="10" id="KW-1185">Reference proteome</keyword>
<name>A0A1I3CJ94_9ACTN</name>
<dbReference type="EMBL" id="FOQG01000002">
    <property type="protein sequence ID" value="SFH74403.1"/>
    <property type="molecule type" value="Genomic_DNA"/>
</dbReference>
<evidence type="ECO:0000256" key="1">
    <source>
        <dbReference type="ARBA" id="ARBA00004651"/>
    </source>
</evidence>
<evidence type="ECO:0000256" key="2">
    <source>
        <dbReference type="ARBA" id="ARBA00007776"/>
    </source>
</evidence>
<evidence type="ECO:0000256" key="3">
    <source>
        <dbReference type="ARBA" id="ARBA00022475"/>
    </source>
</evidence>
<feature type="transmembrane region" description="Helical" evidence="8">
    <location>
        <begin position="76"/>
        <end position="93"/>
    </location>
</feature>
<keyword evidence="3" id="KW-1003">Cell membrane</keyword>
<dbReference type="InterPro" id="IPR007227">
    <property type="entry name" value="Cell_shape_determining_MreD"/>
</dbReference>
<evidence type="ECO:0000256" key="7">
    <source>
        <dbReference type="ARBA" id="ARBA00023136"/>
    </source>
</evidence>
<protein>
    <submittedName>
        <fullName evidence="9">Rod shape-determining protein MreD</fullName>
    </submittedName>
</protein>
<evidence type="ECO:0000256" key="5">
    <source>
        <dbReference type="ARBA" id="ARBA00022960"/>
    </source>
</evidence>
<dbReference type="Pfam" id="PF04093">
    <property type="entry name" value="MreD"/>
    <property type="match status" value="1"/>
</dbReference>
<dbReference type="NCBIfam" id="TIGR03426">
    <property type="entry name" value="shape_MreD"/>
    <property type="match status" value="1"/>
</dbReference>